<reference evidence="2" key="1">
    <citation type="journal article" date="2019" name="bioRxiv">
        <title>Genomics, evolutionary history and diagnostics of the Alternaria alternata species group including apple and Asian pear pathotypes.</title>
        <authorList>
            <person name="Armitage A.D."/>
            <person name="Cockerton H.M."/>
            <person name="Sreenivasaprasad S."/>
            <person name="Woodhall J.W."/>
            <person name="Lane C.R."/>
            <person name="Harrison R.J."/>
            <person name="Clarkson J.P."/>
        </authorList>
    </citation>
    <scope>NUCLEOTIDE SEQUENCE [LARGE SCALE GENOMIC DNA]</scope>
    <source>
        <strain evidence="2">FERA 635</strain>
    </source>
</reference>
<dbReference type="EMBL" id="PDXF01000052">
    <property type="protein sequence ID" value="RYN93373.1"/>
    <property type="molecule type" value="Genomic_DNA"/>
</dbReference>
<proteinExistence type="predicted"/>
<keyword evidence="2" id="KW-1185">Reference proteome</keyword>
<sequence>MPSATVLISPLPPQTQPFSISRRPSFLFLSITRTRNSVISRPNKYNSTVYNPLVTLQNPRDPRKLIHQNACLHKLRLLGRWLYRQASGWQVQLHQHRRLQLLLHSLHCHVNATVKTSNTAAYESHR</sequence>
<comment type="caution">
    <text evidence="1">The sequence shown here is derived from an EMBL/GenBank/DDBJ whole genome shotgun (WGS) entry which is preliminary data.</text>
</comment>
<name>A0ABY0FZH4_9PLEO</name>
<dbReference type="Proteomes" id="UP000293195">
    <property type="component" value="Unassembled WGS sequence"/>
</dbReference>
<evidence type="ECO:0000313" key="2">
    <source>
        <dbReference type="Proteomes" id="UP000293195"/>
    </source>
</evidence>
<gene>
    <name evidence="1" type="ORF">AA0119_g9556</name>
</gene>
<organism evidence="1 2">
    <name type="scientific">Alternaria tenuissima</name>
    <dbReference type="NCBI Taxonomy" id="119927"/>
    <lineage>
        <taxon>Eukaryota</taxon>
        <taxon>Fungi</taxon>
        <taxon>Dikarya</taxon>
        <taxon>Ascomycota</taxon>
        <taxon>Pezizomycotina</taxon>
        <taxon>Dothideomycetes</taxon>
        <taxon>Pleosporomycetidae</taxon>
        <taxon>Pleosporales</taxon>
        <taxon>Pleosporineae</taxon>
        <taxon>Pleosporaceae</taxon>
        <taxon>Alternaria</taxon>
        <taxon>Alternaria sect. Alternaria</taxon>
        <taxon>Alternaria alternata complex</taxon>
    </lineage>
</organism>
<protein>
    <submittedName>
        <fullName evidence="1">Uncharacterized protein</fullName>
    </submittedName>
</protein>
<evidence type="ECO:0000313" key="1">
    <source>
        <dbReference type="EMBL" id="RYN93373.1"/>
    </source>
</evidence>
<accession>A0ABY0FZH4</accession>